<dbReference type="Pfam" id="PF01416">
    <property type="entry name" value="PseudoU_synth_1"/>
    <property type="match status" value="1"/>
</dbReference>
<evidence type="ECO:0000313" key="6">
    <source>
        <dbReference type="EMBL" id="EWM23621.1"/>
    </source>
</evidence>
<dbReference type="AlphaFoldDB" id="W7TSW1"/>
<feature type="domain" description="Pseudouridine synthase I TruA alpha/beta" evidence="5">
    <location>
        <begin position="329"/>
        <end position="455"/>
    </location>
</feature>
<feature type="compositionally biased region" description="Low complexity" evidence="4">
    <location>
        <begin position="675"/>
        <end position="687"/>
    </location>
</feature>
<proteinExistence type="inferred from homology"/>
<feature type="region of interest" description="Disordered" evidence="4">
    <location>
        <begin position="519"/>
        <end position="584"/>
    </location>
</feature>
<dbReference type="PANTHER" id="PTHR11142">
    <property type="entry name" value="PSEUDOURIDYLATE SYNTHASE"/>
    <property type="match status" value="1"/>
</dbReference>
<dbReference type="SUPFAM" id="SSF55120">
    <property type="entry name" value="Pseudouridine synthase"/>
    <property type="match status" value="1"/>
</dbReference>
<dbReference type="GO" id="GO:0003723">
    <property type="term" value="F:RNA binding"/>
    <property type="evidence" value="ECO:0007669"/>
    <property type="project" value="InterPro"/>
</dbReference>
<comment type="similarity">
    <text evidence="1">Belongs to the tRNA pseudouridine synthase TruA family.</text>
</comment>
<gene>
    <name evidence="6" type="ORF">Naga_100137g19</name>
</gene>
<feature type="region of interest" description="Disordered" evidence="4">
    <location>
        <begin position="23"/>
        <end position="54"/>
    </location>
</feature>
<dbReference type="InterPro" id="IPR020095">
    <property type="entry name" value="PsdUridine_synth_TruA_C"/>
</dbReference>
<dbReference type="GO" id="GO:0005634">
    <property type="term" value="C:nucleus"/>
    <property type="evidence" value="ECO:0007669"/>
    <property type="project" value="TreeGrafter"/>
</dbReference>
<accession>W7TSW1</accession>
<keyword evidence="3" id="KW-0413">Isomerase</keyword>
<keyword evidence="7" id="KW-1185">Reference proteome</keyword>
<sequence length="764" mass="83011">MPSPCINIKSRAFTAQGCMKTAQGHVEGPAPESCTGLDQDAHLPFQSPSPPLPQDLTRSQLYSMLRHIQEQTDGKALVGHALHHILSLATGSTPHPPPKKQKSARGFDFSRFGTRHIAIQFSYEGGPYNGLTSNGPNEEESVEAQLLMACIKTKLIPDRASACVSRCGRTDRGVNALRQVVGLRVRSILSTPSTSPWPPACASSSSPCASPDQHAPRVIPDANGDADSYNEHAETTVTGGFFKEEAEDPALDPAALAAGGNIWSASYDTRTEGELDYTTLLNRVLPLDIRVLGWAPVPDGFSARFCCSYRTYRYFFDGDGYDLGRMSAAAGRLVGEHDFRNFCKMDVTTVQSFVRVVREATVLTAGEWGWALDSRGPMPGPSSTPARRVCCLQIQGQAFLWHMVRCIMAVLFAVGRGQEEVGVVDDLLDVSRYPGKPLYALASEHALVLHDCHFERLRFHHQPSALFRLWTELRLAWGQTAVRLARLQDQMGYVGELAVRKAALDGWVDAELGMGRFQGSRFQKQEKKKKGKRREAGGGEGAGTAGGGGGEGGSKTCEAMNNESGSVHGVSDRGGEAEDEKSVGKKEDTVLMTWRDALAYLSAQGIVPDLEVSKKKKGIWTPYVPLKDRPLGKTYEEAVLGMGTKKRELYEQAQRKRKAAETKGGMEAFFHNMRGTSPGPSLSSSGRKSPHDKNVINDDVSAAKRKPHRTSDSELNRLNHLAASSSHDGANINSQARSENDLLSHKGLGHGGKSAVQHATAWPN</sequence>
<dbReference type="Proteomes" id="UP000019335">
    <property type="component" value="Chromosome 16"/>
</dbReference>
<evidence type="ECO:0000256" key="1">
    <source>
        <dbReference type="ARBA" id="ARBA00009375"/>
    </source>
</evidence>
<evidence type="ECO:0000313" key="7">
    <source>
        <dbReference type="Proteomes" id="UP000019335"/>
    </source>
</evidence>
<organism evidence="6 7">
    <name type="scientific">Nannochloropsis gaditana</name>
    <dbReference type="NCBI Taxonomy" id="72520"/>
    <lineage>
        <taxon>Eukaryota</taxon>
        <taxon>Sar</taxon>
        <taxon>Stramenopiles</taxon>
        <taxon>Ochrophyta</taxon>
        <taxon>Eustigmatophyceae</taxon>
        <taxon>Eustigmatales</taxon>
        <taxon>Monodopsidaceae</taxon>
        <taxon>Nannochloropsis</taxon>
    </lineage>
</organism>
<comment type="caution">
    <text evidence="6">The sequence shown here is derived from an EMBL/GenBank/DDBJ whole genome shotgun (WGS) entry which is preliminary data.</text>
</comment>
<evidence type="ECO:0000256" key="4">
    <source>
        <dbReference type="SAM" id="MobiDB-lite"/>
    </source>
</evidence>
<evidence type="ECO:0000256" key="3">
    <source>
        <dbReference type="ARBA" id="ARBA00023235"/>
    </source>
</evidence>
<feature type="compositionally biased region" description="Basic and acidic residues" evidence="4">
    <location>
        <begin position="570"/>
        <end position="584"/>
    </location>
</feature>
<dbReference type="GO" id="GO:0009982">
    <property type="term" value="F:pseudouridine synthase activity"/>
    <property type="evidence" value="ECO:0007669"/>
    <property type="project" value="InterPro"/>
</dbReference>
<dbReference type="EMBL" id="AZIL01001546">
    <property type="protein sequence ID" value="EWM23621.1"/>
    <property type="molecule type" value="Genomic_DNA"/>
</dbReference>
<feature type="region of interest" description="Disordered" evidence="4">
    <location>
        <begin position="192"/>
        <end position="214"/>
    </location>
</feature>
<dbReference type="InterPro" id="IPR020103">
    <property type="entry name" value="PsdUridine_synth_cat_dom_sf"/>
</dbReference>
<dbReference type="InterPro" id="IPR001406">
    <property type="entry name" value="PsdUridine_synth_TruA"/>
</dbReference>
<feature type="compositionally biased region" description="Polar residues" evidence="4">
    <location>
        <begin position="722"/>
        <end position="737"/>
    </location>
</feature>
<name>W7TSW1_9STRA</name>
<keyword evidence="2" id="KW-0819">tRNA processing</keyword>
<reference evidence="6 7" key="1">
    <citation type="journal article" date="2014" name="Mol. Plant">
        <title>Chromosome Scale Genome Assembly and Transcriptome Profiling of Nannochloropsis gaditana in Nitrogen Depletion.</title>
        <authorList>
            <person name="Corteggiani Carpinelli E."/>
            <person name="Telatin A."/>
            <person name="Vitulo N."/>
            <person name="Forcato C."/>
            <person name="D'Angelo M."/>
            <person name="Schiavon R."/>
            <person name="Vezzi A."/>
            <person name="Giacometti G.M."/>
            <person name="Morosinotto T."/>
            <person name="Valle G."/>
        </authorList>
    </citation>
    <scope>NUCLEOTIDE SEQUENCE [LARGE SCALE GENOMIC DNA]</scope>
    <source>
        <strain evidence="6 7">B-31</strain>
    </source>
</reference>
<dbReference type="GO" id="GO:1990481">
    <property type="term" value="P:mRNA pseudouridine synthesis"/>
    <property type="evidence" value="ECO:0007669"/>
    <property type="project" value="TreeGrafter"/>
</dbReference>
<evidence type="ECO:0000259" key="5">
    <source>
        <dbReference type="Pfam" id="PF01416"/>
    </source>
</evidence>
<dbReference type="Gene3D" id="3.30.70.580">
    <property type="entry name" value="Pseudouridine synthase I, catalytic domain, N-terminal subdomain"/>
    <property type="match status" value="1"/>
</dbReference>
<dbReference type="GO" id="GO:0031119">
    <property type="term" value="P:tRNA pseudouridine synthesis"/>
    <property type="evidence" value="ECO:0007669"/>
    <property type="project" value="TreeGrafter"/>
</dbReference>
<dbReference type="InterPro" id="IPR020097">
    <property type="entry name" value="PsdUridine_synth_TruA_a/b_dom"/>
</dbReference>
<dbReference type="GO" id="GO:0005737">
    <property type="term" value="C:cytoplasm"/>
    <property type="evidence" value="ECO:0007669"/>
    <property type="project" value="TreeGrafter"/>
</dbReference>
<dbReference type="PANTHER" id="PTHR11142:SF5">
    <property type="entry name" value="TRNA PSEUDOURIDINE(38_39) SYNTHASE"/>
    <property type="match status" value="1"/>
</dbReference>
<dbReference type="OrthoDB" id="25767at2759"/>
<feature type="region of interest" description="Disordered" evidence="4">
    <location>
        <begin position="670"/>
        <end position="764"/>
    </location>
</feature>
<feature type="compositionally biased region" description="Low complexity" evidence="4">
    <location>
        <begin position="192"/>
        <end position="211"/>
    </location>
</feature>
<evidence type="ECO:0000256" key="2">
    <source>
        <dbReference type="ARBA" id="ARBA00022694"/>
    </source>
</evidence>
<feature type="compositionally biased region" description="Gly residues" evidence="4">
    <location>
        <begin position="538"/>
        <end position="553"/>
    </location>
</feature>
<dbReference type="InterPro" id="IPR020094">
    <property type="entry name" value="TruA/RsuA/RluB/E/F_N"/>
</dbReference>
<dbReference type="Gene3D" id="3.30.70.660">
    <property type="entry name" value="Pseudouridine synthase I, catalytic domain, C-terminal subdomain"/>
    <property type="match status" value="1"/>
</dbReference>
<protein>
    <submittedName>
        <fullName evidence="6">Trna pseudouridine synthase 3</fullName>
    </submittedName>
</protein>